<evidence type="ECO:0000313" key="2">
    <source>
        <dbReference type="EMBL" id="RKO89331.1"/>
    </source>
</evidence>
<dbReference type="PRINTS" id="PR01217">
    <property type="entry name" value="PRICHEXTENSN"/>
</dbReference>
<proteinExistence type="predicted"/>
<organism evidence="2 3">
    <name type="scientific">Blyttiomyces helicus</name>
    <dbReference type="NCBI Taxonomy" id="388810"/>
    <lineage>
        <taxon>Eukaryota</taxon>
        <taxon>Fungi</taxon>
        <taxon>Fungi incertae sedis</taxon>
        <taxon>Chytridiomycota</taxon>
        <taxon>Chytridiomycota incertae sedis</taxon>
        <taxon>Chytridiomycetes</taxon>
        <taxon>Chytridiomycetes incertae sedis</taxon>
        <taxon>Blyttiomyces</taxon>
    </lineage>
</organism>
<feature type="compositionally biased region" description="Pro residues" evidence="1">
    <location>
        <begin position="174"/>
        <end position="186"/>
    </location>
</feature>
<dbReference type="Proteomes" id="UP000269721">
    <property type="component" value="Unassembled WGS sequence"/>
</dbReference>
<reference evidence="3" key="1">
    <citation type="journal article" date="2018" name="Nat. Microbiol.">
        <title>Leveraging single-cell genomics to expand the fungal tree of life.</title>
        <authorList>
            <person name="Ahrendt S.R."/>
            <person name="Quandt C.A."/>
            <person name="Ciobanu D."/>
            <person name="Clum A."/>
            <person name="Salamov A."/>
            <person name="Andreopoulos B."/>
            <person name="Cheng J.F."/>
            <person name="Woyke T."/>
            <person name="Pelin A."/>
            <person name="Henrissat B."/>
            <person name="Reynolds N.K."/>
            <person name="Benny G.L."/>
            <person name="Smith M.E."/>
            <person name="James T.Y."/>
            <person name="Grigoriev I.V."/>
        </authorList>
    </citation>
    <scope>NUCLEOTIDE SEQUENCE [LARGE SCALE GENOMIC DNA]</scope>
</reference>
<feature type="compositionally biased region" description="Polar residues" evidence="1">
    <location>
        <begin position="56"/>
        <end position="68"/>
    </location>
</feature>
<evidence type="ECO:0000256" key="1">
    <source>
        <dbReference type="SAM" id="MobiDB-lite"/>
    </source>
</evidence>
<feature type="compositionally biased region" description="Basic and acidic residues" evidence="1">
    <location>
        <begin position="107"/>
        <end position="116"/>
    </location>
</feature>
<feature type="region of interest" description="Disordered" evidence="1">
    <location>
        <begin position="56"/>
        <end position="155"/>
    </location>
</feature>
<feature type="compositionally biased region" description="Low complexity" evidence="1">
    <location>
        <begin position="81"/>
        <end position="93"/>
    </location>
</feature>
<protein>
    <submittedName>
        <fullName evidence="2">Uncharacterized protein</fullName>
    </submittedName>
</protein>
<dbReference type="AlphaFoldDB" id="A0A4P9W9U1"/>
<gene>
    <name evidence="2" type="ORF">BDK51DRAFT_27874</name>
</gene>
<evidence type="ECO:0000313" key="3">
    <source>
        <dbReference type="Proteomes" id="UP000269721"/>
    </source>
</evidence>
<name>A0A4P9W9U1_9FUNG</name>
<feature type="compositionally biased region" description="Basic and acidic residues" evidence="1">
    <location>
        <begin position="239"/>
        <end position="255"/>
    </location>
</feature>
<dbReference type="EMBL" id="KZ996157">
    <property type="protein sequence ID" value="RKO89331.1"/>
    <property type="molecule type" value="Genomic_DNA"/>
</dbReference>
<feature type="region of interest" description="Disordered" evidence="1">
    <location>
        <begin position="171"/>
        <end position="255"/>
    </location>
</feature>
<sequence length="255" mass="28795">MVFKLVSWEERENYIQPKGKSDLPHQIVLTPQPLLKVNPGLILTIHKAYEASLTTDHNLRAPTTTSGPTFKRVPDPSTLEPGGTPTPGSNTNGLRQRKRVPGQRTPSPEDPRPPPDHRRHHPQHLPAHTLTNPNPSRHPPNPTHTPNSHTPSQNEFSHDHYLLSLEDLPRLELPQPPRTPDPPPPTAGDRADPPPGSPDQLPREVEECPFLLVYRQEFPPTPAKRRQKQPWRQRAAEMPPKRGQLDKNNDDHDVD</sequence>
<keyword evidence="3" id="KW-1185">Reference proteome</keyword>
<accession>A0A4P9W9U1</accession>